<dbReference type="SUPFAM" id="SSF52540">
    <property type="entry name" value="P-loop containing nucleoside triphosphate hydrolases"/>
    <property type="match status" value="1"/>
</dbReference>
<keyword evidence="6 10" id="KW-0067">ATP-binding</keyword>
<evidence type="ECO:0000256" key="2">
    <source>
        <dbReference type="ARBA" id="ARBA00005417"/>
    </source>
</evidence>
<dbReference type="GO" id="GO:0016887">
    <property type="term" value="F:ATP hydrolysis activity"/>
    <property type="evidence" value="ECO:0007669"/>
    <property type="project" value="InterPro"/>
</dbReference>
<dbReference type="GO" id="GO:0015424">
    <property type="term" value="F:ABC-type amino acid transporter activity"/>
    <property type="evidence" value="ECO:0007669"/>
    <property type="project" value="InterPro"/>
</dbReference>
<dbReference type="InterPro" id="IPR003439">
    <property type="entry name" value="ABC_transporter-like_ATP-bd"/>
</dbReference>
<evidence type="ECO:0000256" key="3">
    <source>
        <dbReference type="ARBA" id="ARBA00022448"/>
    </source>
</evidence>
<evidence type="ECO:0000256" key="8">
    <source>
        <dbReference type="ARBA" id="ARBA00023136"/>
    </source>
</evidence>
<protein>
    <submittedName>
        <fullName evidence="10">Amino acid ABC transporter ATP-binding protein</fullName>
    </submittedName>
</protein>
<keyword evidence="7" id="KW-0029">Amino-acid transport</keyword>
<dbReference type="InterPro" id="IPR017871">
    <property type="entry name" value="ABC_transporter-like_CS"/>
</dbReference>
<dbReference type="CDD" id="cd03262">
    <property type="entry name" value="ABC_HisP_GlnQ"/>
    <property type="match status" value="1"/>
</dbReference>
<dbReference type="InterPro" id="IPR050086">
    <property type="entry name" value="MetN_ABC_transporter-like"/>
</dbReference>
<keyword evidence="4" id="KW-1003">Cell membrane</keyword>
<dbReference type="EMBL" id="NXLT01000007">
    <property type="protein sequence ID" value="RDU66286.1"/>
    <property type="molecule type" value="Genomic_DNA"/>
</dbReference>
<gene>
    <name evidence="10" type="ORF">CQA54_07365</name>
</gene>
<reference evidence="10 11" key="1">
    <citation type="submission" date="2018-04" db="EMBL/GenBank/DDBJ databases">
        <title>Novel Campyloabacter and Helicobacter Species and Strains.</title>
        <authorList>
            <person name="Mannion A.J."/>
            <person name="Shen Z."/>
            <person name="Fox J.G."/>
        </authorList>
    </citation>
    <scope>NUCLEOTIDE SEQUENCE [LARGE SCALE GENOMIC DNA]</scope>
    <source>
        <strain evidence="10 11">MIT 12-6600</strain>
    </source>
</reference>
<evidence type="ECO:0000256" key="5">
    <source>
        <dbReference type="ARBA" id="ARBA00022741"/>
    </source>
</evidence>
<evidence type="ECO:0000313" key="10">
    <source>
        <dbReference type="EMBL" id="RDU66286.1"/>
    </source>
</evidence>
<dbReference type="Pfam" id="PF00005">
    <property type="entry name" value="ABC_tran"/>
    <property type="match status" value="1"/>
</dbReference>
<comment type="similarity">
    <text evidence="2">Belongs to the ABC transporter superfamily.</text>
</comment>
<dbReference type="RefSeq" id="WP_115571459.1">
    <property type="nucleotide sequence ID" value="NZ_NXLT01000007.1"/>
</dbReference>
<dbReference type="AlphaFoldDB" id="A0A3D8IN07"/>
<dbReference type="PROSITE" id="PS50893">
    <property type="entry name" value="ABC_TRANSPORTER_2"/>
    <property type="match status" value="1"/>
</dbReference>
<dbReference type="InterPro" id="IPR003593">
    <property type="entry name" value="AAA+_ATPase"/>
</dbReference>
<evidence type="ECO:0000313" key="11">
    <source>
        <dbReference type="Proteomes" id="UP000256514"/>
    </source>
</evidence>
<evidence type="ECO:0000256" key="4">
    <source>
        <dbReference type="ARBA" id="ARBA00022475"/>
    </source>
</evidence>
<sequence>MITIQHLSKSFHNHMVLKDIALHIQKNKTYVILGPSGSGKSTLLRCMNLLEYADSGTMNVDGVEIDFSSKPKRRELMQIRKSTGMVFQNYNLFANKTALQNITQSLITVYKYNKKEAQDIAYTYLEMVGLKDKANHYPSMLSGGQQQRIGIARALAFNPKIMLFDEPTSALDPELVNEVLHVIKMIKDKTMILVTHELNFARKIADRILFMADGEILENTTPQEFFTKPQTQRAKQFLDKFTKMDCEYVI</sequence>
<evidence type="ECO:0000256" key="7">
    <source>
        <dbReference type="ARBA" id="ARBA00022970"/>
    </source>
</evidence>
<keyword evidence="11" id="KW-1185">Reference proteome</keyword>
<dbReference type="InterPro" id="IPR030679">
    <property type="entry name" value="ABC_ATPase_HisP-typ"/>
</dbReference>
<evidence type="ECO:0000256" key="6">
    <source>
        <dbReference type="ARBA" id="ARBA00022840"/>
    </source>
</evidence>
<dbReference type="Gene3D" id="3.40.50.300">
    <property type="entry name" value="P-loop containing nucleotide triphosphate hydrolases"/>
    <property type="match status" value="1"/>
</dbReference>
<dbReference type="SMART" id="SM00382">
    <property type="entry name" value="AAA"/>
    <property type="match status" value="1"/>
</dbReference>
<dbReference type="PANTHER" id="PTHR43166:SF9">
    <property type="entry name" value="GLUTAMATE_ASPARTATE IMPORT ATP-BINDING PROTEIN GLTL"/>
    <property type="match status" value="1"/>
</dbReference>
<dbReference type="GO" id="GO:0005886">
    <property type="term" value="C:plasma membrane"/>
    <property type="evidence" value="ECO:0007669"/>
    <property type="project" value="UniProtKB-SubCell"/>
</dbReference>
<organism evidence="10 11">
    <name type="scientific">Helicobacter equorum</name>
    <dbReference type="NCBI Taxonomy" id="361872"/>
    <lineage>
        <taxon>Bacteria</taxon>
        <taxon>Pseudomonadati</taxon>
        <taxon>Campylobacterota</taxon>
        <taxon>Epsilonproteobacteria</taxon>
        <taxon>Campylobacterales</taxon>
        <taxon>Helicobacteraceae</taxon>
        <taxon>Helicobacter</taxon>
    </lineage>
</organism>
<dbReference type="InterPro" id="IPR027417">
    <property type="entry name" value="P-loop_NTPase"/>
</dbReference>
<keyword evidence="5" id="KW-0547">Nucleotide-binding</keyword>
<proteinExistence type="inferred from homology"/>
<dbReference type="PIRSF" id="PIRSF039085">
    <property type="entry name" value="ABC_ATPase_HisP"/>
    <property type="match status" value="1"/>
</dbReference>
<dbReference type="PROSITE" id="PS00211">
    <property type="entry name" value="ABC_TRANSPORTER_1"/>
    <property type="match status" value="1"/>
</dbReference>
<comment type="subcellular location">
    <subcellularLocation>
        <location evidence="1">Cell membrane</location>
        <topology evidence="1">Peripheral membrane protein</topology>
    </subcellularLocation>
</comment>
<evidence type="ECO:0000259" key="9">
    <source>
        <dbReference type="PROSITE" id="PS50893"/>
    </source>
</evidence>
<dbReference type="PANTHER" id="PTHR43166">
    <property type="entry name" value="AMINO ACID IMPORT ATP-BINDING PROTEIN"/>
    <property type="match status" value="1"/>
</dbReference>
<name>A0A3D8IN07_9HELI</name>
<keyword evidence="8" id="KW-0472">Membrane</keyword>
<dbReference type="GO" id="GO:0005524">
    <property type="term" value="F:ATP binding"/>
    <property type="evidence" value="ECO:0007669"/>
    <property type="project" value="UniProtKB-KW"/>
</dbReference>
<feature type="domain" description="ABC transporter" evidence="9">
    <location>
        <begin position="2"/>
        <end position="238"/>
    </location>
</feature>
<dbReference type="OrthoDB" id="9814623at2"/>
<dbReference type="Proteomes" id="UP000256514">
    <property type="component" value="Unassembled WGS sequence"/>
</dbReference>
<comment type="caution">
    <text evidence="10">The sequence shown here is derived from an EMBL/GenBank/DDBJ whole genome shotgun (WGS) entry which is preliminary data.</text>
</comment>
<keyword evidence="3" id="KW-0813">Transport</keyword>
<accession>A0A3D8IN07</accession>
<evidence type="ECO:0000256" key="1">
    <source>
        <dbReference type="ARBA" id="ARBA00004202"/>
    </source>
</evidence>